<dbReference type="InterPro" id="IPR036779">
    <property type="entry name" value="LysM_dom_sf"/>
</dbReference>
<dbReference type="PROSITE" id="PS51782">
    <property type="entry name" value="LYSM"/>
    <property type="match status" value="1"/>
</dbReference>
<evidence type="ECO:0000256" key="1">
    <source>
        <dbReference type="SAM" id="Coils"/>
    </source>
</evidence>
<sequence length="147" mass="16492">MRSIITALVAIALLGVPVGLLAQGDISREEAQEMIEGYKQKLKDCKDRASDLEGDVRDLEGTLKNLDTKIGALEREIADLKGMRASTYIVKNGDWLAKLAEYPEIYGHGNYAWWPRIYRANKDKIKDPNLIYPGQVLFIPRTVSGKD</sequence>
<protein>
    <submittedName>
        <fullName evidence="3">LysM peptidoglycan-binding domain-containing protein</fullName>
    </submittedName>
</protein>
<proteinExistence type="predicted"/>
<gene>
    <name evidence="3" type="ORF">E3J62_00895</name>
</gene>
<dbReference type="InterPro" id="IPR052196">
    <property type="entry name" value="Bact_Kbp"/>
</dbReference>
<dbReference type="InterPro" id="IPR018392">
    <property type="entry name" value="LysM"/>
</dbReference>
<comment type="caution">
    <text evidence="3">The sequence shown here is derived from an EMBL/GenBank/DDBJ whole genome shotgun (WGS) entry which is preliminary data.</text>
</comment>
<dbReference type="PANTHER" id="PTHR34700:SF4">
    <property type="entry name" value="PHAGE-LIKE ELEMENT PBSX PROTEIN XKDP"/>
    <property type="match status" value="1"/>
</dbReference>
<dbReference type="Gene3D" id="1.20.5.170">
    <property type="match status" value="1"/>
</dbReference>
<accession>A0A523UZ12</accession>
<reference evidence="3 4" key="1">
    <citation type="submission" date="2019-03" db="EMBL/GenBank/DDBJ databases">
        <title>Metabolic potential of uncultured bacteria and archaea associated with petroleum seepage in deep-sea sediments.</title>
        <authorList>
            <person name="Dong X."/>
            <person name="Hubert C."/>
        </authorList>
    </citation>
    <scope>NUCLEOTIDE SEQUENCE [LARGE SCALE GENOMIC DNA]</scope>
    <source>
        <strain evidence="3">E44_bin18</strain>
    </source>
</reference>
<dbReference type="AlphaFoldDB" id="A0A523UZ12"/>
<dbReference type="PANTHER" id="PTHR34700">
    <property type="entry name" value="POTASSIUM BINDING PROTEIN KBP"/>
    <property type="match status" value="1"/>
</dbReference>
<dbReference type="EMBL" id="SOJN01000012">
    <property type="protein sequence ID" value="TET47649.1"/>
    <property type="molecule type" value="Genomic_DNA"/>
</dbReference>
<evidence type="ECO:0000313" key="3">
    <source>
        <dbReference type="EMBL" id="TET47649.1"/>
    </source>
</evidence>
<keyword evidence="1" id="KW-0175">Coiled coil</keyword>
<dbReference type="Pfam" id="PF01476">
    <property type="entry name" value="LysM"/>
    <property type="match status" value="1"/>
</dbReference>
<name>A0A523UZ12_UNCT6</name>
<feature type="domain" description="LysM" evidence="2">
    <location>
        <begin position="86"/>
        <end position="139"/>
    </location>
</feature>
<evidence type="ECO:0000313" key="4">
    <source>
        <dbReference type="Proteomes" id="UP000315525"/>
    </source>
</evidence>
<feature type="coiled-coil region" evidence="1">
    <location>
        <begin position="28"/>
        <end position="83"/>
    </location>
</feature>
<organism evidence="3 4">
    <name type="scientific">candidate division TA06 bacterium</name>
    <dbReference type="NCBI Taxonomy" id="2250710"/>
    <lineage>
        <taxon>Bacteria</taxon>
        <taxon>Bacteria division TA06</taxon>
    </lineage>
</organism>
<evidence type="ECO:0000259" key="2">
    <source>
        <dbReference type="PROSITE" id="PS51782"/>
    </source>
</evidence>
<dbReference type="CDD" id="cd00118">
    <property type="entry name" value="LysM"/>
    <property type="match status" value="1"/>
</dbReference>
<dbReference type="SUPFAM" id="SSF54106">
    <property type="entry name" value="LysM domain"/>
    <property type="match status" value="1"/>
</dbReference>
<dbReference type="Gene3D" id="3.10.350.10">
    <property type="entry name" value="LysM domain"/>
    <property type="match status" value="1"/>
</dbReference>
<dbReference type="Proteomes" id="UP000315525">
    <property type="component" value="Unassembled WGS sequence"/>
</dbReference>